<dbReference type="PANTHER" id="PTHR10890:SF3">
    <property type="entry name" value="CYSTEINE--TRNA LIGASE, CYTOPLASMIC"/>
    <property type="match status" value="1"/>
</dbReference>
<dbReference type="GO" id="GO:0005737">
    <property type="term" value="C:cytoplasm"/>
    <property type="evidence" value="ECO:0007669"/>
    <property type="project" value="UniProtKB-SubCell"/>
</dbReference>
<dbReference type="Proteomes" id="UP000183085">
    <property type="component" value="Unassembled WGS sequence"/>
</dbReference>
<dbReference type="Pfam" id="PF09190">
    <property type="entry name" value="DALR_2"/>
    <property type="match status" value="1"/>
</dbReference>
<evidence type="ECO:0000313" key="15">
    <source>
        <dbReference type="Proteomes" id="UP000183085"/>
    </source>
</evidence>
<evidence type="ECO:0000256" key="2">
    <source>
        <dbReference type="ARBA" id="ARBA00005594"/>
    </source>
</evidence>
<dbReference type="PRINTS" id="PR00983">
    <property type="entry name" value="TRNASYNTHCYS"/>
</dbReference>
<dbReference type="EC" id="6.1.1.16" evidence="12"/>
<dbReference type="InterPro" id="IPR024909">
    <property type="entry name" value="Cys-tRNA/MSH_ligase"/>
</dbReference>
<dbReference type="Pfam" id="PF01406">
    <property type="entry name" value="tRNA-synt_1e"/>
    <property type="match status" value="1"/>
</dbReference>
<dbReference type="PANTHER" id="PTHR10890">
    <property type="entry name" value="CYSTEINYL-TRNA SYNTHETASE"/>
    <property type="match status" value="1"/>
</dbReference>
<dbReference type="CDD" id="cd00672">
    <property type="entry name" value="CysRS_core"/>
    <property type="match status" value="1"/>
</dbReference>
<dbReference type="STRING" id="1817895.AUJ95_06305"/>
<feature type="short sequence motif" description="'KMSKS' region" evidence="12">
    <location>
        <begin position="264"/>
        <end position="268"/>
    </location>
</feature>
<protein>
    <recommendedName>
        <fullName evidence="12">Cysteine--tRNA ligase</fullName>
        <ecNumber evidence="12">6.1.1.16</ecNumber>
    </recommendedName>
    <alternativeName>
        <fullName evidence="12">Cysteinyl-tRNA synthetase</fullName>
        <shortName evidence="12">CysRS</shortName>
    </alternativeName>
</protein>
<evidence type="ECO:0000256" key="3">
    <source>
        <dbReference type="ARBA" id="ARBA00011245"/>
    </source>
</evidence>
<sequence>MKIYNTLTKTKEPFIPLITDRVGMYVCGITPYDSCHVGHARCYVAFDVIRRYLEYSGYVVTHIQNFTDIDDKIINRARERNVSPSKLSKQYEDEYFTCMDSLGIKRADEYPKVTKHIPEIIEFVQVLINKGHAYVLGGSVYFEVSSFPEYGKLSGRRVEDLLAGARVEVDEQKRHPADFALWKNAKPEEPSWDSPWGKGRPGWHIECSAMSQKYLGNTFDIHGGGQDLIFPHHENEIAQSEGYTGQQFAKYWIHNGFVTVHKEKMSKSLGNFFVLKEALSQYHPQIVRLFLLTTHYRSPMDFSPDKLDMTKASLERVYNLTDKLREMGCFGFDMEESIDRDNVMKHHPYPEAYKCVQVIQKTEERFKAAMDDDFNFPEALAVIHELITVTNKLISLLDAIDVSSVADNEATAIVAAGKQCLKYSACLLTQLAENVLGIRVQRERLGQGCNGQKTLTDGLMQLIIDLRQTARETKNFQMADIIRDRLKALGVTLEDTAEGTRWK</sequence>
<evidence type="ECO:0000256" key="11">
    <source>
        <dbReference type="ARBA" id="ARBA00023146"/>
    </source>
</evidence>
<keyword evidence="5 12" id="KW-0436">Ligase</keyword>
<dbReference type="SMART" id="SM00840">
    <property type="entry name" value="DALR_2"/>
    <property type="match status" value="1"/>
</dbReference>
<evidence type="ECO:0000256" key="5">
    <source>
        <dbReference type="ARBA" id="ARBA00022598"/>
    </source>
</evidence>
<comment type="subcellular location">
    <subcellularLocation>
        <location evidence="1 12">Cytoplasm</location>
    </subcellularLocation>
</comment>
<comment type="similarity">
    <text evidence="2 12">Belongs to the class-I aminoacyl-tRNA synthetase family.</text>
</comment>
<evidence type="ECO:0000256" key="8">
    <source>
        <dbReference type="ARBA" id="ARBA00022833"/>
    </source>
</evidence>
<dbReference type="Gene3D" id="1.20.120.1910">
    <property type="entry name" value="Cysteine-tRNA ligase, C-terminal anti-codon recognition domain"/>
    <property type="match status" value="1"/>
</dbReference>
<evidence type="ECO:0000313" key="14">
    <source>
        <dbReference type="EMBL" id="OIP38772.1"/>
    </source>
</evidence>
<evidence type="ECO:0000256" key="6">
    <source>
        <dbReference type="ARBA" id="ARBA00022723"/>
    </source>
</evidence>
<evidence type="ECO:0000256" key="12">
    <source>
        <dbReference type="HAMAP-Rule" id="MF_00041"/>
    </source>
</evidence>
<feature type="binding site" evidence="12">
    <location>
        <position position="236"/>
    </location>
    <ligand>
        <name>Zn(2+)</name>
        <dbReference type="ChEBI" id="CHEBI:29105"/>
    </ligand>
</feature>
<evidence type="ECO:0000256" key="9">
    <source>
        <dbReference type="ARBA" id="ARBA00022840"/>
    </source>
</evidence>
<comment type="caution">
    <text evidence="14">The sequence shown here is derived from an EMBL/GenBank/DDBJ whole genome shotgun (WGS) entry which is preliminary data.</text>
</comment>
<dbReference type="FunFam" id="3.40.50.620:FF:000009">
    <property type="entry name" value="Cysteine--tRNA ligase"/>
    <property type="match status" value="1"/>
</dbReference>
<comment type="cofactor">
    <cofactor evidence="12">
        <name>Zn(2+)</name>
        <dbReference type="ChEBI" id="CHEBI:29105"/>
    </cofactor>
    <text evidence="12">Binds 1 zinc ion per subunit.</text>
</comment>
<keyword evidence="10 12" id="KW-0648">Protein biosynthesis</keyword>
<dbReference type="EMBL" id="MNYI01000171">
    <property type="protein sequence ID" value="OIP38772.1"/>
    <property type="molecule type" value="Genomic_DNA"/>
</dbReference>
<evidence type="ECO:0000256" key="7">
    <source>
        <dbReference type="ARBA" id="ARBA00022741"/>
    </source>
</evidence>
<name>A0A1J5DRP2_9BACT</name>
<dbReference type="InterPro" id="IPR009080">
    <property type="entry name" value="tRNAsynth_Ia_anticodon-bd"/>
</dbReference>
<feature type="domain" description="Cysteinyl-tRNA synthetase class Ia DALR" evidence="13">
    <location>
        <begin position="365"/>
        <end position="445"/>
    </location>
</feature>
<feature type="binding site" evidence="12">
    <location>
        <position position="267"/>
    </location>
    <ligand>
        <name>ATP</name>
        <dbReference type="ChEBI" id="CHEBI:30616"/>
    </ligand>
</feature>
<feature type="binding site" evidence="12">
    <location>
        <position position="27"/>
    </location>
    <ligand>
        <name>Zn(2+)</name>
        <dbReference type="ChEBI" id="CHEBI:29105"/>
    </ligand>
</feature>
<keyword evidence="7 12" id="KW-0547">Nucleotide-binding</keyword>
<reference evidence="14 15" key="1">
    <citation type="journal article" date="2016" name="Environ. Microbiol.">
        <title>Genomic resolution of a cold subsurface aquifer community provides metabolic insights for novel microbes adapted to high CO concentrations.</title>
        <authorList>
            <person name="Probst A.J."/>
            <person name="Castelle C.J."/>
            <person name="Singh A."/>
            <person name="Brown C.T."/>
            <person name="Anantharaman K."/>
            <person name="Sharon I."/>
            <person name="Hug L.A."/>
            <person name="Burstein D."/>
            <person name="Emerson J.B."/>
            <person name="Thomas B.C."/>
            <person name="Banfield J.F."/>
        </authorList>
    </citation>
    <scope>NUCLEOTIDE SEQUENCE [LARGE SCALE GENOMIC DNA]</scope>
    <source>
        <strain evidence="14">CG2_30_40_21</strain>
    </source>
</reference>
<accession>A0A1J5DRP2</accession>
<dbReference type="GO" id="GO:0008270">
    <property type="term" value="F:zinc ion binding"/>
    <property type="evidence" value="ECO:0007669"/>
    <property type="project" value="UniProtKB-UniRule"/>
</dbReference>
<proteinExistence type="inferred from homology"/>
<dbReference type="InterPro" id="IPR015273">
    <property type="entry name" value="Cys-tRNA-synt_Ia_DALR"/>
</dbReference>
<dbReference type="SUPFAM" id="SSF52374">
    <property type="entry name" value="Nucleotidylyl transferase"/>
    <property type="match status" value="1"/>
</dbReference>
<dbReference type="SUPFAM" id="SSF47323">
    <property type="entry name" value="Anticodon-binding domain of a subclass of class I aminoacyl-tRNA synthetases"/>
    <property type="match status" value="1"/>
</dbReference>
<dbReference type="GO" id="GO:0004817">
    <property type="term" value="F:cysteine-tRNA ligase activity"/>
    <property type="evidence" value="ECO:0007669"/>
    <property type="project" value="UniProtKB-UniRule"/>
</dbReference>
<evidence type="ECO:0000256" key="4">
    <source>
        <dbReference type="ARBA" id="ARBA00022490"/>
    </source>
</evidence>
<comment type="subunit">
    <text evidence="3 12">Monomer.</text>
</comment>
<dbReference type="GO" id="GO:0005524">
    <property type="term" value="F:ATP binding"/>
    <property type="evidence" value="ECO:0007669"/>
    <property type="project" value="UniProtKB-UniRule"/>
</dbReference>
<dbReference type="InterPro" id="IPR015803">
    <property type="entry name" value="Cys-tRNA-ligase"/>
</dbReference>
<comment type="catalytic activity">
    <reaction evidence="12">
        <text>tRNA(Cys) + L-cysteine + ATP = L-cysteinyl-tRNA(Cys) + AMP + diphosphate</text>
        <dbReference type="Rhea" id="RHEA:17773"/>
        <dbReference type="Rhea" id="RHEA-COMP:9661"/>
        <dbReference type="Rhea" id="RHEA-COMP:9679"/>
        <dbReference type="ChEBI" id="CHEBI:30616"/>
        <dbReference type="ChEBI" id="CHEBI:33019"/>
        <dbReference type="ChEBI" id="CHEBI:35235"/>
        <dbReference type="ChEBI" id="CHEBI:78442"/>
        <dbReference type="ChEBI" id="CHEBI:78517"/>
        <dbReference type="ChEBI" id="CHEBI:456215"/>
        <dbReference type="EC" id="6.1.1.16"/>
    </reaction>
</comment>
<dbReference type="Gene3D" id="3.40.50.620">
    <property type="entry name" value="HUPs"/>
    <property type="match status" value="1"/>
</dbReference>
<feature type="binding site" evidence="12">
    <location>
        <position position="232"/>
    </location>
    <ligand>
        <name>Zn(2+)</name>
        <dbReference type="ChEBI" id="CHEBI:29105"/>
    </ligand>
</feature>
<dbReference type="AlphaFoldDB" id="A0A1J5DRP2"/>
<feature type="binding site" evidence="12">
    <location>
        <position position="207"/>
    </location>
    <ligand>
        <name>Zn(2+)</name>
        <dbReference type="ChEBI" id="CHEBI:29105"/>
    </ligand>
</feature>
<keyword evidence="4 12" id="KW-0963">Cytoplasm</keyword>
<organism evidence="14 15">
    <name type="scientific">Candidatus Desantisbacteria bacterium CG2_30_40_21</name>
    <dbReference type="NCBI Taxonomy" id="1817895"/>
    <lineage>
        <taxon>Bacteria</taxon>
        <taxon>Candidatus Desantisiibacteriota</taxon>
    </lineage>
</organism>
<keyword evidence="6 12" id="KW-0479">Metal-binding</keyword>
<keyword evidence="11 12" id="KW-0030">Aminoacyl-tRNA synthetase</keyword>
<keyword evidence="8 12" id="KW-0862">Zinc</keyword>
<dbReference type="NCBIfam" id="TIGR00435">
    <property type="entry name" value="cysS"/>
    <property type="match status" value="1"/>
</dbReference>
<dbReference type="InterPro" id="IPR032678">
    <property type="entry name" value="tRNA-synt_1_cat_dom"/>
</dbReference>
<dbReference type="GO" id="GO:0006423">
    <property type="term" value="P:cysteinyl-tRNA aminoacylation"/>
    <property type="evidence" value="ECO:0007669"/>
    <property type="project" value="UniProtKB-UniRule"/>
</dbReference>
<feature type="short sequence motif" description="'HIGH' region" evidence="12">
    <location>
        <begin position="29"/>
        <end position="39"/>
    </location>
</feature>
<evidence type="ECO:0000256" key="1">
    <source>
        <dbReference type="ARBA" id="ARBA00004496"/>
    </source>
</evidence>
<dbReference type="HAMAP" id="MF_00041">
    <property type="entry name" value="Cys_tRNA_synth"/>
    <property type="match status" value="1"/>
</dbReference>
<gene>
    <name evidence="12" type="primary">cysS</name>
    <name evidence="14" type="ORF">AUJ95_06305</name>
</gene>
<evidence type="ECO:0000256" key="10">
    <source>
        <dbReference type="ARBA" id="ARBA00022917"/>
    </source>
</evidence>
<evidence type="ECO:0000259" key="13">
    <source>
        <dbReference type="SMART" id="SM00840"/>
    </source>
</evidence>
<keyword evidence="9 12" id="KW-0067">ATP-binding</keyword>
<dbReference type="InterPro" id="IPR014729">
    <property type="entry name" value="Rossmann-like_a/b/a_fold"/>
</dbReference>